<dbReference type="EMBL" id="BMHT01000009">
    <property type="protein sequence ID" value="GGF26208.1"/>
    <property type="molecule type" value="Genomic_DNA"/>
</dbReference>
<organism evidence="3 4">
    <name type="scientific">Hymenobacter cavernae</name>
    <dbReference type="NCBI Taxonomy" id="2044852"/>
    <lineage>
        <taxon>Bacteria</taxon>
        <taxon>Pseudomonadati</taxon>
        <taxon>Bacteroidota</taxon>
        <taxon>Cytophagia</taxon>
        <taxon>Cytophagales</taxon>
        <taxon>Hymenobacteraceae</taxon>
        <taxon>Hymenobacter</taxon>
    </lineage>
</organism>
<sequence>MKKMLPALLGLLTAYLLVSLFYARLEEDATIVVQKNAANKKTAEQEKKRAERDKKALLATEERRHRELVEALRTGVQRNSASVINTSSERAASTAASDTTPAGEKPSPGVSVSQSLRNNQSVKQTSKPALADQARAQLWWLLPGLGLLGAVLLGRFAWVGWRDSQVELLLPDRSERDTPVLEMLLRTFAGPIGRALPIPRQVKRFASKARLQHNLLHALARSTSNGPNPFQFGPKQQVLAFLLLLLLEEETARENFAKSVSGLNDAPLMRLRETEQELFATELRSIFTAWHQTGTDASNYAAFAQAAGRSIPTYSELPTLLTNEASDRLLVQLYRLNAGLLV</sequence>
<feature type="transmembrane region" description="Helical" evidence="2">
    <location>
        <begin position="138"/>
        <end position="158"/>
    </location>
</feature>
<feature type="region of interest" description="Disordered" evidence="1">
    <location>
        <begin position="83"/>
        <end position="128"/>
    </location>
</feature>
<feature type="compositionally biased region" description="Low complexity" evidence="1">
    <location>
        <begin position="86"/>
        <end position="100"/>
    </location>
</feature>
<keyword evidence="2" id="KW-1133">Transmembrane helix</keyword>
<evidence type="ECO:0000313" key="4">
    <source>
        <dbReference type="Proteomes" id="UP000632273"/>
    </source>
</evidence>
<keyword evidence="2" id="KW-0812">Transmembrane</keyword>
<reference evidence="4" key="1">
    <citation type="journal article" date="2019" name="Int. J. Syst. Evol. Microbiol.">
        <title>The Global Catalogue of Microorganisms (GCM) 10K type strain sequencing project: providing services to taxonomists for standard genome sequencing and annotation.</title>
        <authorList>
            <consortium name="The Broad Institute Genomics Platform"/>
            <consortium name="The Broad Institute Genome Sequencing Center for Infectious Disease"/>
            <person name="Wu L."/>
            <person name="Ma J."/>
        </authorList>
    </citation>
    <scope>NUCLEOTIDE SEQUENCE [LARGE SCALE GENOMIC DNA]</scope>
    <source>
        <strain evidence="4">CGMCC 1.15197</strain>
    </source>
</reference>
<name>A0ABQ1UVF3_9BACT</name>
<evidence type="ECO:0008006" key="5">
    <source>
        <dbReference type="Google" id="ProtNLM"/>
    </source>
</evidence>
<protein>
    <recommendedName>
        <fullName evidence="5">DUF4129 domain-containing protein</fullName>
    </recommendedName>
</protein>
<keyword evidence="4" id="KW-1185">Reference proteome</keyword>
<gene>
    <name evidence="3" type="ORF">GCM10011383_42160</name>
</gene>
<proteinExistence type="predicted"/>
<evidence type="ECO:0000256" key="2">
    <source>
        <dbReference type="SAM" id="Phobius"/>
    </source>
</evidence>
<evidence type="ECO:0000256" key="1">
    <source>
        <dbReference type="SAM" id="MobiDB-lite"/>
    </source>
</evidence>
<accession>A0ABQ1UVF3</accession>
<feature type="compositionally biased region" description="Polar residues" evidence="1">
    <location>
        <begin position="110"/>
        <end position="127"/>
    </location>
</feature>
<keyword evidence="2" id="KW-0472">Membrane</keyword>
<feature type="compositionally biased region" description="Basic and acidic residues" evidence="1">
    <location>
        <begin position="41"/>
        <end position="60"/>
    </location>
</feature>
<feature type="region of interest" description="Disordered" evidence="1">
    <location>
        <begin position="37"/>
        <end position="60"/>
    </location>
</feature>
<dbReference type="RefSeq" id="WP_188816063.1">
    <property type="nucleotide sequence ID" value="NZ_BMHT01000009.1"/>
</dbReference>
<evidence type="ECO:0000313" key="3">
    <source>
        <dbReference type="EMBL" id="GGF26208.1"/>
    </source>
</evidence>
<comment type="caution">
    <text evidence="3">The sequence shown here is derived from an EMBL/GenBank/DDBJ whole genome shotgun (WGS) entry which is preliminary data.</text>
</comment>
<dbReference type="Proteomes" id="UP000632273">
    <property type="component" value="Unassembled WGS sequence"/>
</dbReference>